<evidence type="ECO:0000256" key="10">
    <source>
        <dbReference type="ARBA" id="ARBA00022723"/>
    </source>
</evidence>
<dbReference type="AlphaFoldDB" id="A0A1K1KNL6"/>
<dbReference type="GO" id="GO:0006397">
    <property type="term" value="P:mRNA processing"/>
    <property type="evidence" value="ECO:0007669"/>
    <property type="project" value="UniProtKB-UniRule"/>
</dbReference>
<comment type="similarity">
    <text evidence="3">Belongs to the ribonuclease III family.</text>
</comment>
<comment type="subcellular location">
    <subcellularLocation>
        <location evidence="2 17">Cytoplasm</location>
    </subcellularLocation>
</comment>
<dbReference type="InterPro" id="IPR000999">
    <property type="entry name" value="RNase_III_dom"/>
</dbReference>
<dbReference type="GO" id="GO:0004525">
    <property type="term" value="F:ribonuclease III activity"/>
    <property type="evidence" value="ECO:0007669"/>
    <property type="project" value="UniProtKB-UniRule"/>
</dbReference>
<sequence length="275" mass="31271">MDLGEILLGNMVDVSPKSDKARLSSLFALLFGQKFKKGVIVLIIGLTKHLKDDFGIDFKNQNLLDEAFTHASYVNEHPKENLKFYERIEFLGDAVMQLCVSEYLFKRYDTMPEGKLSRLRAAMVCEDSFSKFAKECHFDEYIRLGKGEEKADARKRPSLLCDIFEAFIGALYLDQGKSVVVDFISQVVFPKLDMGWFDHFFDHKTELQEYLQKDGECSIEYKLVNQEGPDNERLYRMAVYANGEQLGEGTGYSKKAGEQAAAAQALKKFGKTATK</sequence>
<evidence type="ECO:0000256" key="13">
    <source>
        <dbReference type="ARBA" id="ARBA00022801"/>
    </source>
</evidence>
<comment type="subunit">
    <text evidence="4 17">Homodimer.</text>
</comment>
<keyword evidence="5 17" id="KW-0963">Cytoplasm</keyword>
<dbReference type="Pfam" id="PF00035">
    <property type="entry name" value="dsrm"/>
    <property type="match status" value="1"/>
</dbReference>
<dbReference type="GO" id="GO:0006364">
    <property type="term" value="P:rRNA processing"/>
    <property type="evidence" value="ECO:0007669"/>
    <property type="project" value="UniProtKB-UniRule"/>
</dbReference>
<keyword evidence="14 17" id="KW-0460">Magnesium</keyword>
<evidence type="ECO:0000256" key="2">
    <source>
        <dbReference type="ARBA" id="ARBA00004496"/>
    </source>
</evidence>
<dbReference type="GO" id="GO:0003725">
    <property type="term" value="F:double-stranded RNA binding"/>
    <property type="evidence" value="ECO:0007669"/>
    <property type="project" value="TreeGrafter"/>
</dbReference>
<dbReference type="SUPFAM" id="SSF54768">
    <property type="entry name" value="dsRNA-binding domain-like"/>
    <property type="match status" value="1"/>
</dbReference>
<feature type="active site" evidence="17">
    <location>
        <position position="165"/>
    </location>
</feature>
<evidence type="ECO:0000256" key="14">
    <source>
        <dbReference type="ARBA" id="ARBA00022842"/>
    </source>
</evidence>
<proteinExistence type="inferred from homology"/>
<evidence type="ECO:0000313" key="19">
    <source>
        <dbReference type="Proteomes" id="UP000190935"/>
    </source>
</evidence>
<dbReference type="Proteomes" id="UP000190935">
    <property type="component" value="Chromosome I"/>
</dbReference>
<dbReference type="PANTHER" id="PTHR11207:SF0">
    <property type="entry name" value="RIBONUCLEASE 3"/>
    <property type="match status" value="1"/>
</dbReference>
<keyword evidence="12 17" id="KW-0255">Endonuclease</keyword>
<dbReference type="SUPFAM" id="SSF69065">
    <property type="entry name" value="RNase III domain-like"/>
    <property type="match status" value="1"/>
</dbReference>
<dbReference type="PANTHER" id="PTHR11207">
    <property type="entry name" value="RIBONUCLEASE III"/>
    <property type="match status" value="1"/>
</dbReference>
<evidence type="ECO:0000256" key="7">
    <source>
        <dbReference type="ARBA" id="ARBA00022664"/>
    </source>
</evidence>
<evidence type="ECO:0000256" key="4">
    <source>
        <dbReference type="ARBA" id="ARBA00011738"/>
    </source>
</evidence>
<keyword evidence="8 17" id="KW-0819">tRNA processing</keyword>
<dbReference type="PROSITE" id="PS50137">
    <property type="entry name" value="DS_RBD"/>
    <property type="match status" value="1"/>
</dbReference>
<dbReference type="KEGG" id="laca:LAC1533_1037"/>
<dbReference type="CDD" id="cd10845">
    <property type="entry name" value="DSRM_RNAse_III_family"/>
    <property type="match status" value="1"/>
</dbReference>
<keyword evidence="9 17" id="KW-0540">Nuclease</keyword>
<dbReference type="GO" id="GO:0008033">
    <property type="term" value="P:tRNA processing"/>
    <property type="evidence" value="ECO:0007669"/>
    <property type="project" value="UniProtKB-KW"/>
</dbReference>
<evidence type="ECO:0000256" key="5">
    <source>
        <dbReference type="ARBA" id="ARBA00022490"/>
    </source>
</evidence>
<dbReference type="CDD" id="cd00593">
    <property type="entry name" value="RIBOc"/>
    <property type="match status" value="1"/>
</dbReference>
<dbReference type="FunFam" id="3.30.160.20:FF:000003">
    <property type="entry name" value="Ribonuclease 3"/>
    <property type="match status" value="1"/>
</dbReference>
<evidence type="ECO:0000256" key="9">
    <source>
        <dbReference type="ARBA" id="ARBA00022722"/>
    </source>
</evidence>
<dbReference type="NCBIfam" id="TIGR02191">
    <property type="entry name" value="RNaseIII"/>
    <property type="match status" value="1"/>
</dbReference>
<protein>
    <recommendedName>
        <fullName evidence="17">Ribonuclease 3</fullName>
        <ecNumber evidence="17">3.1.26.3</ecNumber>
    </recommendedName>
    <alternativeName>
        <fullName evidence="17">Ribonuclease III</fullName>
        <shortName evidence="17">RNase III</shortName>
    </alternativeName>
</protein>
<keyword evidence="10 17" id="KW-0479">Metal-binding</keyword>
<dbReference type="InterPro" id="IPR011907">
    <property type="entry name" value="RNase_III"/>
</dbReference>
<comment type="function">
    <text evidence="17">Digests double-stranded RNA. Involved in the processing of primary rRNA transcript to yield the immediate precursors to the large and small rRNAs (23S and 16S). Processes some mRNAs, and tRNAs when they are encoded in the rRNA operon. Processes pre-crRNA and tracrRNA of type II CRISPR loci if present in the organism.</text>
</comment>
<feature type="binding site" evidence="17">
    <location>
        <position position="162"/>
    </location>
    <ligand>
        <name>Mg(2+)</name>
        <dbReference type="ChEBI" id="CHEBI:18420"/>
    </ligand>
</feature>
<keyword evidence="13 17" id="KW-0378">Hydrolase</keyword>
<evidence type="ECO:0000256" key="3">
    <source>
        <dbReference type="ARBA" id="ARBA00010183"/>
    </source>
</evidence>
<dbReference type="PROSITE" id="PS50142">
    <property type="entry name" value="RNASE_3_2"/>
    <property type="match status" value="1"/>
</dbReference>
<evidence type="ECO:0000256" key="17">
    <source>
        <dbReference type="HAMAP-Rule" id="MF_00104"/>
    </source>
</evidence>
<dbReference type="GO" id="GO:0010468">
    <property type="term" value="P:regulation of gene expression"/>
    <property type="evidence" value="ECO:0007669"/>
    <property type="project" value="TreeGrafter"/>
</dbReference>
<keyword evidence="11 17" id="KW-0699">rRNA-binding</keyword>
<feature type="binding site" evidence="17">
    <location>
        <position position="165"/>
    </location>
    <ligand>
        <name>Mg(2+)</name>
        <dbReference type="ChEBI" id="CHEBI:18420"/>
    </ligand>
</feature>
<evidence type="ECO:0000256" key="11">
    <source>
        <dbReference type="ARBA" id="ARBA00022730"/>
    </source>
</evidence>
<dbReference type="Gene3D" id="3.30.160.20">
    <property type="match status" value="1"/>
</dbReference>
<feature type="active site" evidence="17">
    <location>
        <position position="93"/>
    </location>
</feature>
<comment type="function">
    <text evidence="16">Digests double-stranded RNA. Involved in the processing of primary rRNA transcript to yield the immediate precursors to the large and small rRNAs (23S and 16S). Also processes some mRNAs, and tRNAs when they are encoded in the rRNA operon.</text>
</comment>
<dbReference type="Gene3D" id="1.10.1520.10">
    <property type="entry name" value="Ribonuclease III domain"/>
    <property type="match status" value="1"/>
</dbReference>
<dbReference type="SMART" id="SM00535">
    <property type="entry name" value="RIBOc"/>
    <property type="match status" value="1"/>
</dbReference>
<dbReference type="GO" id="GO:0046872">
    <property type="term" value="F:metal ion binding"/>
    <property type="evidence" value="ECO:0007669"/>
    <property type="project" value="UniProtKB-KW"/>
</dbReference>
<evidence type="ECO:0000256" key="1">
    <source>
        <dbReference type="ARBA" id="ARBA00000109"/>
    </source>
</evidence>
<evidence type="ECO:0000256" key="6">
    <source>
        <dbReference type="ARBA" id="ARBA00022552"/>
    </source>
</evidence>
<comment type="cofactor">
    <cofactor evidence="17">
        <name>Mg(2+)</name>
        <dbReference type="ChEBI" id="CHEBI:18420"/>
    </cofactor>
</comment>
<dbReference type="GO" id="GO:0019843">
    <property type="term" value="F:rRNA binding"/>
    <property type="evidence" value="ECO:0007669"/>
    <property type="project" value="UniProtKB-KW"/>
</dbReference>
<dbReference type="InterPro" id="IPR036389">
    <property type="entry name" value="RNase_III_sf"/>
</dbReference>
<accession>A0A1K1KNL6</accession>
<name>A0A1K1KNL6_9LACO</name>
<evidence type="ECO:0000256" key="12">
    <source>
        <dbReference type="ARBA" id="ARBA00022759"/>
    </source>
</evidence>
<organism evidence="18 19">
    <name type="scientific">Ligilactobacillus acidipiscis</name>
    <dbReference type="NCBI Taxonomy" id="89059"/>
    <lineage>
        <taxon>Bacteria</taxon>
        <taxon>Bacillati</taxon>
        <taxon>Bacillota</taxon>
        <taxon>Bacilli</taxon>
        <taxon>Lactobacillales</taxon>
        <taxon>Lactobacillaceae</taxon>
        <taxon>Ligilactobacillus</taxon>
    </lineage>
</organism>
<evidence type="ECO:0000256" key="16">
    <source>
        <dbReference type="ARBA" id="ARBA00053741"/>
    </source>
</evidence>
<evidence type="ECO:0000256" key="15">
    <source>
        <dbReference type="ARBA" id="ARBA00022884"/>
    </source>
</evidence>
<dbReference type="EMBL" id="LT630287">
    <property type="protein sequence ID" value="SFV40457.1"/>
    <property type="molecule type" value="Genomic_DNA"/>
</dbReference>
<dbReference type="GO" id="GO:0042802">
    <property type="term" value="F:identical protein binding"/>
    <property type="evidence" value="ECO:0007669"/>
    <property type="project" value="UniProtKB-ARBA"/>
</dbReference>
<evidence type="ECO:0000313" key="18">
    <source>
        <dbReference type="EMBL" id="SFV40457.1"/>
    </source>
</evidence>
<dbReference type="Pfam" id="PF14622">
    <property type="entry name" value="Ribonucleas_3_3"/>
    <property type="match status" value="1"/>
</dbReference>
<dbReference type="GO" id="GO:0005737">
    <property type="term" value="C:cytoplasm"/>
    <property type="evidence" value="ECO:0007669"/>
    <property type="project" value="UniProtKB-SubCell"/>
</dbReference>
<dbReference type="EC" id="3.1.26.3" evidence="17"/>
<keyword evidence="7 17" id="KW-0507">mRNA processing</keyword>
<evidence type="ECO:0000256" key="8">
    <source>
        <dbReference type="ARBA" id="ARBA00022694"/>
    </source>
</evidence>
<feature type="binding site" evidence="17">
    <location>
        <position position="89"/>
    </location>
    <ligand>
        <name>Mg(2+)</name>
        <dbReference type="ChEBI" id="CHEBI:18420"/>
    </ligand>
</feature>
<dbReference type="FunFam" id="1.10.1520.10:FF:000001">
    <property type="entry name" value="Ribonuclease 3"/>
    <property type="match status" value="1"/>
</dbReference>
<keyword evidence="6 17" id="KW-0698">rRNA processing</keyword>
<comment type="catalytic activity">
    <reaction evidence="1 17">
        <text>Endonucleolytic cleavage to 5'-phosphomonoester.</text>
        <dbReference type="EC" id="3.1.26.3"/>
    </reaction>
</comment>
<gene>
    <name evidence="17" type="primary">rnc</name>
    <name evidence="18" type="ORF">LAC1533_1037</name>
</gene>
<keyword evidence="15 17" id="KW-0694">RNA-binding</keyword>
<dbReference type="SMART" id="SM00358">
    <property type="entry name" value="DSRM"/>
    <property type="match status" value="1"/>
</dbReference>
<reference evidence="19" key="1">
    <citation type="submission" date="2016-11" db="EMBL/GenBank/DDBJ databases">
        <authorList>
            <person name="Papadimitriou K."/>
        </authorList>
    </citation>
    <scope>NUCLEOTIDE SEQUENCE [LARGE SCALE GENOMIC DNA]</scope>
    <source>
        <strain evidence="19">ACA-DC 1533</strain>
    </source>
</reference>
<dbReference type="HAMAP" id="MF_00104">
    <property type="entry name" value="RNase_III"/>
    <property type="match status" value="1"/>
</dbReference>
<dbReference type="InterPro" id="IPR014720">
    <property type="entry name" value="dsRBD_dom"/>
</dbReference>